<evidence type="ECO:0000313" key="1">
    <source>
        <dbReference type="EMBL" id="KIO25300.1"/>
    </source>
</evidence>
<organism evidence="1 2">
    <name type="scientific">Tulasnella calospora MUT 4182</name>
    <dbReference type="NCBI Taxonomy" id="1051891"/>
    <lineage>
        <taxon>Eukaryota</taxon>
        <taxon>Fungi</taxon>
        <taxon>Dikarya</taxon>
        <taxon>Basidiomycota</taxon>
        <taxon>Agaricomycotina</taxon>
        <taxon>Agaricomycetes</taxon>
        <taxon>Cantharellales</taxon>
        <taxon>Tulasnellaceae</taxon>
        <taxon>Tulasnella</taxon>
    </lineage>
</organism>
<dbReference type="HOGENOM" id="CLU_2252026_0_0_1"/>
<keyword evidence="2" id="KW-1185">Reference proteome</keyword>
<accession>A0A0C3Q719</accession>
<reference evidence="2" key="2">
    <citation type="submission" date="2015-01" db="EMBL/GenBank/DDBJ databases">
        <title>Evolutionary Origins and Diversification of the Mycorrhizal Mutualists.</title>
        <authorList>
            <consortium name="DOE Joint Genome Institute"/>
            <consortium name="Mycorrhizal Genomics Consortium"/>
            <person name="Kohler A."/>
            <person name="Kuo A."/>
            <person name="Nagy L.G."/>
            <person name="Floudas D."/>
            <person name="Copeland A."/>
            <person name="Barry K.W."/>
            <person name="Cichocki N."/>
            <person name="Veneault-Fourrey C."/>
            <person name="LaButti K."/>
            <person name="Lindquist E.A."/>
            <person name="Lipzen A."/>
            <person name="Lundell T."/>
            <person name="Morin E."/>
            <person name="Murat C."/>
            <person name="Riley R."/>
            <person name="Ohm R."/>
            <person name="Sun H."/>
            <person name="Tunlid A."/>
            <person name="Henrissat B."/>
            <person name="Grigoriev I.V."/>
            <person name="Hibbett D.S."/>
            <person name="Martin F."/>
        </authorList>
    </citation>
    <scope>NUCLEOTIDE SEQUENCE [LARGE SCALE GENOMIC DNA]</scope>
    <source>
        <strain evidence="2">MUT 4182</strain>
    </source>
</reference>
<gene>
    <name evidence="1" type="ORF">M407DRAFT_25416</name>
</gene>
<evidence type="ECO:0000313" key="2">
    <source>
        <dbReference type="Proteomes" id="UP000054248"/>
    </source>
</evidence>
<dbReference type="AlphaFoldDB" id="A0A0C3Q719"/>
<protein>
    <submittedName>
        <fullName evidence="1">Uncharacterized protein</fullName>
    </submittedName>
</protein>
<dbReference type="OrthoDB" id="413079at2759"/>
<dbReference type="EMBL" id="KN823045">
    <property type="protein sequence ID" value="KIO25300.1"/>
    <property type="molecule type" value="Genomic_DNA"/>
</dbReference>
<dbReference type="Proteomes" id="UP000054248">
    <property type="component" value="Unassembled WGS sequence"/>
</dbReference>
<proteinExistence type="predicted"/>
<reference evidence="1 2" key="1">
    <citation type="submission" date="2014-04" db="EMBL/GenBank/DDBJ databases">
        <authorList>
            <consortium name="DOE Joint Genome Institute"/>
            <person name="Kuo A."/>
            <person name="Girlanda M."/>
            <person name="Perotto S."/>
            <person name="Kohler A."/>
            <person name="Nagy L.G."/>
            <person name="Floudas D."/>
            <person name="Copeland A."/>
            <person name="Barry K.W."/>
            <person name="Cichocki N."/>
            <person name="Veneault-Fourrey C."/>
            <person name="LaButti K."/>
            <person name="Lindquist E.A."/>
            <person name="Lipzen A."/>
            <person name="Lundell T."/>
            <person name="Morin E."/>
            <person name="Murat C."/>
            <person name="Sun H."/>
            <person name="Tunlid A."/>
            <person name="Henrissat B."/>
            <person name="Grigoriev I.V."/>
            <person name="Hibbett D.S."/>
            <person name="Martin F."/>
            <person name="Nordberg H.P."/>
            <person name="Cantor M.N."/>
            <person name="Hua S.X."/>
        </authorList>
    </citation>
    <scope>NUCLEOTIDE SEQUENCE [LARGE SCALE GENOMIC DNA]</scope>
    <source>
        <strain evidence="1 2">MUT 4182</strain>
    </source>
</reference>
<sequence length="104" mass="11495">MSIATTTLDIPILEGKAIKTPRKTSFNQEIELTELRDVKRDSRGNEGSVVSAAKALEPVRQLSVAKERVYLAVLCWGAIVAGWNDGTLGPLLPRIQEHYHVRIS</sequence>
<name>A0A0C3Q719_9AGAM</name>